<evidence type="ECO:0000313" key="2">
    <source>
        <dbReference type="EMBL" id="KAL0474049.1"/>
    </source>
</evidence>
<evidence type="ECO:0000313" key="3">
    <source>
        <dbReference type="Proteomes" id="UP001451303"/>
    </source>
</evidence>
<comment type="caution">
    <text evidence="2">The sequence shown here is derived from an EMBL/GenBank/DDBJ whole genome shotgun (WGS) entry which is preliminary data.</text>
</comment>
<dbReference type="EMBL" id="JAVLET010000002">
    <property type="protein sequence ID" value="KAL0474049.1"/>
    <property type="molecule type" value="Genomic_DNA"/>
</dbReference>
<protein>
    <submittedName>
        <fullName evidence="2">Uncharacterized protein</fullName>
    </submittedName>
</protein>
<feature type="non-terminal residue" evidence="2">
    <location>
        <position position="1"/>
    </location>
</feature>
<feature type="chain" id="PRO_5046381638" evidence="1">
    <location>
        <begin position="19"/>
        <end position="53"/>
    </location>
</feature>
<proteinExistence type="predicted"/>
<gene>
    <name evidence="2" type="ORF">QR685DRAFT_434813</name>
</gene>
<evidence type="ECO:0000256" key="1">
    <source>
        <dbReference type="SAM" id="SignalP"/>
    </source>
</evidence>
<keyword evidence="1" id="KW-0732">Signal</keyword>
<feature type="signal peptide" evidence="1">
    <location>
        <begin position="1"/>
        <end position="18"/>
    </location>
</feature>
<sequence>SWTCPLSAFFAKVIYSLSTPSAGAARAACCPRRRRVASPNNNNIRHEEVTART</sequence>
<dbReference type="Proteomes" id="UP001451303">
    <property type="component" value="Unassembled WGS sequence"/>
</dbReference>
<reference evidence="2 3" key="1">
    <citation type="submission" date="2023-09" db="EMBL/GenBank/DDBJ databases">
        <title>Multi-omics analysis of a traditional fermented food reveals byproduct-associated fungal strains for waste-to-food upcycling.</title>
        <authorList>
            <consortium name="Lawrence Berkeley National Laboratory"/>
            <person name="Rekdal V.M."/>
            <person name="Villalobos-Escobedo J.M."/>
            <person name="Rodriguez-Valeron N."/>
            <person name="Garcia M.O."/>
            <person name="Vasquez D.P."/>
            <person name="Damayanti I."/>
            <person name="Sorensen P.M."/>
            <person name="Baidoo E.E."/>
            <person name="De Carvalho A.C."/>
            <person name="Riley R."/>
            <person name="Lipzen A."/>
            <person name="He G."/>
            <person name="Yan M."/>
            <person name="Haridas S."/>
            <person name="Daum C."/>
            <person name="Yoshinaga Y."/>
            <person name="Ng V."/>
            <person name="Grigoriev I.V."/>
            <person name="Munk R."/>
            <person name="Nuraida L."/>
            <person name="Wijaya C.H."/>
            <person name="Morales P.-C."/>
            <person name="Keasling J.D."/>
        </authorList>
    </citation>
    <scope>NUCLEOTIDE SEQUENCE [LARGE SCALE GENOMIC DNA]</scope>
    <source>
        <strain evidence="2 3">FGSC 2613</strain>
    </source>
</reference>
<keyword evidence="3" id="KW-1185">Reference proteome</keyword>
<name>A0ABR3DN40_NEUIN</name>
<accession>A0ABR3DN40</accession>
<organism evidence="2 3">
    <name type="scientific">Neurospora intermedia</name>
    <dbReference type="NCBI Taxonomy" id="5142"/>
    <lineage>
        <taxon>Eukaryota</taxon>
        <taxon>Fungi</taxon>
        <taxon>Dikarya</taxon>
        <taxon>Ascomycota</taxon>
        <taxon>Pezizomycotina</taxon>
        <taxon>Sordariomycetes</taxon>
        <taxon>Sordariomycetidae</taxon>
        <taxon>Sordariales</taxon>
        <taxon>Sordariaceae</taxon>
        <taxon>Neurospora</taxon>
    </lineage>
</organism>